<keyword evidence="3" id="KW-1185">Reference proteome</keyword>
<protein>
    <recommendedName>
        <fullName evidence="1">Endonuclease/exonuclease/phosphatase domain-containing protein</fullName>
    </recommendedName>
</protein>
<dbReference type="Proteomes" id="UP000823388">
    <property type="component" value="Chromosome 5N"/>
</dbReference>
<dbReference type="PANTHER" id="PTHR35218">
    <property type="entry name" value="RNASE H DOMAIN-CONTAINING PROTEIN"/>
    <property type="match status" value="1"/>
</dbReference>
<sequence length="117" mass="13439">MSMDRANVLIWNVRGLNDQARRDNLRKVVDDSKPAVVCLQETKLSNITERDVTTFLGRDFTNFVFLPAQQTRGGILVAWKEGSFEVSQHRVHRHSVSVLFSNQVDPPWWFTGVYGPH</sequence>
<organism evidence="2 3">
    <name type="scientific">Panicum virgatum</name>
    <name type="common">Blackwell switchgrass</name>
    <dbReference type="NCBI Taxonomy" id="38727"/>
    <lineage>
        <taxon>Eukaryota</taxon>
        <taxon>Viridiplantae</taxon>
        <taxon>Streptophyta</taxon>
        <taxon>Embryophyta</taxon>
        <taxon>Tracheophyta</taxon>
        <taxon>Spermatophyta</taxon>
        <taxon>Magnoliopsida</taxon>
        <taxon>Liliopsida</taxon>
        <taxon>Poales</taxon>
        <taxon>Poaceae</taxon>
        <taxon>PACMAD clade</taxon>
        <taxon>Panicoideae</taxon>
        <taxon>Panicodae</taxon>
        <taxon>Paniceae</taxon>
        <taxon>Panicinae</taxon>
        <taxon>Panicum</taxon>
        <taxon>Panicum sect. Hiantes</taxon>
    </lineage>
</organism>
<name>A0A8T0RX74_PANVG</name>
<feature type="domain" description="Endonuclease/exonuclease/phosphatase" evidence="1">
    <location>
        <begin position="11"/>
        <end position="96"/>
    </location>
</feature>
<gene>
    <name evidence="2" type="ORF">PVAP13_5NG389668</name>
</gene>
<dbReference type="GO" id="GO:0003824">
    <property type="term" value="F:catalytic activity"/>
    <property type="evidence" value="ECO:0007669"/>
    <property type="project" value="InterPro"/>
</dbReference>
<accession>A0A8T0RX74</accession>
<evidence type="ECO:0000313" key="3">
    <source>
        <dbReference type="Proteomes" id="UP000823388"/>
    </source>
</evidence>
<evidence type="ECO:0000259" key="1">
    <source>
        <dbReference type="Pfam" id="PF03372"/>
    </source>
</evidence>
<evidence type="ECO:0000313" key="2">
    <source>
        <dbReference type="EMBL" id="KAG2590104.1"/>
    </source>
</evidence>
<dbReference type="PANTHER" id="PTHR35218:SF7">
    <property type="entry name" value="ENDONUCLEASE_EXONUCLEASE_PHOSPHATASE"/>
    <property type="match status" value="1"/>
</dbReference>
<dbReference type="InterPro" id="IPR036691">
    <property type="entry name" value="Endo/exonu/phosph_ase_sf"/>
</dbReference>
<reference evidence="2" key="1">
    <citation type="submission" date="2020-05" db="EMBL/GenBank/DDBJ databases">
        <title>WGS assembly of Panicum virgatum.</title>
        <authorList>
            <person name="Lovell J.T."/>
            <person name="Jenkins J."/>
            <person name="Shu S."/>
            <person name="Juenger T.E."/>
            <person name="Schmutz J."/>
        </authorList>
    </citation>
    <scope>NUCLEOTIDE SEQUENCE</scope>
    <source>
        <strain evidence="2">AP13</strain>
    </source>
</reference>
<dbReference type="InterPro" id="IPR005135">
    <property type="entry name" value="Endo/exonuclease/phosphatase"/>
</dbReference>
<dbReference type="EMBL" id="CM029046">
    <property type="protein sequence ID" value="KAG2590104.1"/>
    <property type="molecule type" value="Genomic_DNA"/>
</dbReference>
<proteinExistence type="predicted"/>
<dbReference type="Pfam" id="PF03372">
    <property type="entry name" value="Exo_endo_phos"/>
    <property type="match status" value="1"/>
</dbReference>
<dbReference type="Gene3D" id="3.60.10.10">
    <property type="entry name" value="Endonuclease/exonuclease/phosphatase"/>
    <property type="match status" value="1"/>
</dbReference>
<comment type="caution">
    <text evidence="2">The sequence shown here is derived from an EMBL/GenBank/DDBJ whole genome shotgun (WGS) entry which is preliminary data.</text>
</comment>
<dbReference type="SUPFAM" id="SSF56219">
    <property type="entry name" value="DNase I-like"/>
    <property type="match status" value="1"/>
</dbReference>
<dbReference type="AlphaFoldDB" id="A0A8T0RX74"/>